<keyword evidence="4" id="KW-0175">Coiled coil</keyword>
<dbReference type="PANTHER" id="PTHR30469">
    <property type="entry name" value="MULTIDRUG RESISTANCE PROTEIN MDTA"/>
    <property type="match status" value="1"/>
</dbReference>
<dbReference type="Pfam" id="PF25954">
    <property type="entry name" value="Beta-barrel_RND_2"/>
    <property type="match status" value="1"/>
</dbReference>
<dbReference type="Pfam" id="PF25917">
    <property type="entry name" value="BSH_RND"/>
    <property type="match status" value="1"/>
</dbReference>
<evidence type="ECO:0000256" key="3">
    <source>
        <dbReference type="ARBA" id="ARBA00022448"/>
    </source>
</evidence>
<dbReference type="Gene3D" id="2.40.50.100">
    <property type="match status" value="1"/>
</dbReference>
<feature type="domain" description="Multidrug resistance protein MdtA-like barrel-sandwich hybrid" evidence="5">
    <location>
        <begin position="67"/>
        <end position="189"/>
    </location>
</feature>
<dbReference type="GO" id="GO:1990281">
    <property type="term" value="C:efflux pump complex"/>
    <property type="evidence" value="ECO:0007669"/>
    <property type="project" value="TreeGrafter"/>
</dbReference>
<dbReference type="Pfam" id="PF25967">
    <property type="entry name" value="RND-MFP_C"/>
    <property type="match status" value="1"/>
</dbReference>
<protein>
    <submittedName>
        <fullName evidence="8">Efflux RND transporter periplasmic adaptor subunit</fullName>
    </submittedName>
</protein>
<comment type="caution">
    <text evidence="8">The sequence shown here is derived from an EMBL/GenBank/DDBJ whole genome shotgun (WGS) entry which is preliminary data.</text>
</comment>
<dbReference type="SUPFAM" id="SSF111369">
    <property type="entry name" value="HlyD-like secretion proteins"/>
    <property type="match status" value="1"/>
</dbReference>
<evidence type="ECO:0000256" key="4">
    <source>
        <dbReference type="SAM" id="Coils"/>
    </source>
</evidence>
<dbReference type="EMBL" id="SMFL01000010">
    <property type="protein sequence ID" value="TDE11963.1"/>
    <property type="molecule type" value="Genomic_DNA"/>
</dbReference>
<accession>A0A4R5DMP3</accession>
<name>A0A4R5DMP3_9BACT</name>
<evidence type="ECO:0000256" key="2">
    <source>
        <dbReference type="ARBA" id="ARBA00009477"/>
    </source>
</evidence>
<keyword evidence="3" id="KW-0813">Transport</keyword>
<comment type="similarity">
    <text evidence="2">Belongs to the membrane fusion protein (MFP) (TC 8.A.1) family.</text>
</comment>
<dbReference type="InterPro" id="IPR058792">
    <property type="entry name" value="Beta-barrel_RND_2"/>
</dbReference>
<gene>
    <name evidence="8" type="ORF">E0F88_23190</name>
</gene>
<dbReference type="Gene3D" id="2.40.30.170">
    <property type="match status" value="1"/>
</dbReference>
<comment type="subcellular location">
    <subcellularLocation>
        <location evidence="1">Cell envelope</location>
    </subcellularLocation>
</comment>
<dbReference type="NCBIfam" id="TIGR01730">
    <property type="entry name" value="RND_mfp"/>
    <property type="match status" value="1"/>
</dbReference>
<feature type="domain" description="Multidrug resistance protein MdtA-like C-terminal permuted SH3" evidence="7">
    <location>
        <begin position="281"/>
        <end position="336"/>
    </location>
</feature>
<dbReference type="PANTHER" id="PTHR30469:SF15">
    <property type="entry name" value="HLYD FAMILY OF SECRETION PROTEINS"/>
    <property type="match status" value="1"/>
</dbReference>
<dbReference type="RefSeq" id="WP_131960673.1">
    <property type="nucleotide sequence ID" value="NZ_SMFL01000010.1"/>
</dbReference>
<dbReference type="OrthoDB" id="9798190at2"/>
<organism evidence="8 9">
    <name type="scientific">Dyadobacter psychrotolerans</name>
    <dbReference type="NCBI Taxonomy" id="2541721"/>
    <lineage>
        <taxon>Bacteria</taxon>
        <taxon>Pseudomonadati</taxon>
        <taxon>Bacteroidota</taxon>
        <taxon>Cytophagia</taxon>
        <taxon>Cytophagales</taxon>
        <taxon>Spirosomataceae</taxon>
        <taxon>Dyadobacter</taxon>
    </lineage>
</organism>
<dbReference type="GO" id="GO:0015562">
    <property type="term" value="F:efflux transmembrane transporter activity"/>
    <property type="evidence" value="ECO:0007669"/>
    <property type="project" value="TreeGrafter"/>
</dbReference>
<dbReference type="Proteomes" id="UP000294850">
    <property type="component" value="Unassembled WGS sequence"/>
</dbReference>
<evidence type="ECO:0000259" key="6">
    <source>
        <dbReference type="Pfam" id="PF25954"/>
    </source>
</evidence>
<evidence type="ECO:0000313" key="8">
    <source>
        <dbReference type="EMBL" id="TDE11963.1"/>
    </source>
</evidence>
<keyword evidence="9" id="KW-1185">Reference proteome</keyword>
<evidence type="ECO:0000313" key="9">
    <source>
        <dbReference type="Proteomes" id="UP000294850"/>
    </source>
</evidence>
<evidence type="ECO:0000256" key="1">
    <source>
        <dbReference type="ARBA" id="ARBA00004196"/>
    </source>
</evidence>
<evidence type="ECO:0000259" key="5">
    <source>
        <dbReference type="Pfam" id="PF25917"/>
    </source>
</evidence>
<dbReference type="Gene3D" id="2.40.420.20">
    <property type="match status" value="1"/>
</dbReference>
<dbReference type="AlphaFoldDB" id="A0A4R5DMP3"/>
<dbReference type="InterPro" id="IPR058625">
    <property type="entry name" value="MdtA-like_BSH"/>
</dbReference>
<evidence type="ECO:0000259" key="7">
    <source>
        <dbReference type="Pfam" id="PF25967"/>
    </source>
</evidence>
<proteinExistence type="inferred from homology"/>
<dbReference type="InterPro" id="IPR006143">
    <property type="entry name" value="RND_pump_MFP"/>
</dbReference>
<dbReference type="InterPro" id="IPR058627">
    <property type="entry name" value="MdtA-like_C"/>
</dbReference>
<feature type="coiled-coil region" evidence="4">
    <location>
        <begin position="112"/>
        <end position="139"/>
    </location>
</feature>
<feature type="domain" description="CusB-like beta-barrel" evidence="6">
    <location>
        <begin position="201"/>
        <end position="274"/>
    </location>
</feature>
<sequence>MKKYQIKTLMSIAVLWTLWGCGKEEKKQDNGIVDETVISVKTANVESAVRSEPIRVAGTVASSEEARLSFKVGGIVSKVYVKEGQTVRKGQLLAVLDMTEIDAQVSQATYSAEKSERDMQRVKNMLKDTAATLEQLQNATTGYDVSQQNLKIAKFNQSYAKIVSPIDGTVTRKQINEGEFAGAGTPGLIIASNRRNDWVVRVGVSDKDWARLQLGDQANVQLDAYPEESFKGTITNLAQSADPASKLYQVEVRIDPAGKKFASGLYGKVELTASQSRNYAVIPVEAVIEGNGNKGFVFVNQNGKAKRIPIMIGYLDGDRVLVTSGLEGIKEVITSGSAFLTDSSALLIKN</sequence>
<reference evidence="8 9" key="1">
    <citation type="submission" date="2019-03" db="EMBL/GenBank/DDBJ databases">
        <title>Dyadobacter AR-3-6 sp. nov., isolated from arctic soil.</title>
        <authorList>
            <person name="Chaudhary D.K."/>
        </authorList>
    </citation>
    <scope>NUCLEOTIDE SEQUENCE [LARGE SCALE GENOMIC DNA]</scope>
    <source>
        <strain evidence="8 9">AR-3-6</strain>
    </source>
</reference>